<accession>A0ABU5C3I1</accession>
<evidence type="ECO:0000313" key="1">
    <source>
        <dbReference type="EMBL" id="MDY0393872.1"/>
    </source>
</evidence>
<name>A0ABU5C3I1_9BACI</name>
<proteinExistence type="predicted"/>
<evidence type="ECO:0000313" key="2">
    <source>
        <dbReference type="Proteomes" id="UP001281447"/>
    </source>
</evidence>
<reference evidence="1 2" key="1">
    <citation type="submission" date="2023-10" db="EMBL/GenBank/DDBJ databases">
        <title>Virgibacillus halophilus 5B73C genome.</title>
        <authorList>
            <person name="Miliotis G."/>
            <person name="Sengupta P."/>
            <person name="Hameed A."/>
            <person name="Chuvochina M."/>
            <person name="Mcdonagh F."/>
            <person name="Simpson A.C."/>
            <person name="Singh N.K."/>
            <person name="Rekha P.D."/>
            <person name="Raman K."/>
            <person name="Hugenholtz P."/>
            <person name="Venkateswaran K."/>
        </authorList>
    </citation>
    <scope>NUCLEOTIDE SEQUENCE [LARGE SCALE GENOMIC DNA]</scope>
    <source>
        <strain evidence="1 2">5B73C</strain>
    </source>
</reference>
<dbReference type="EMBL" id="JAWDIP010000003">
    <property type="protein sequence ID" value="MDY0393872.1"/>
    <property type="molecule type" value="Genomic_DNA"/>
</dbReference>
<gene>
    <name evidence="1" type="ORF">RWE15_04600</name>
</gene>
<dbReference type="Proteomes" id="UP001281447">
    <property type="component" value="Unassembled WGS sequence"/>
</dbReference>
<protein>
    <recommendedName>
        <fullName evidence="3">YpzG-like protein</fullName>
    </recommendedName>
</protein>
<comment type="caution">
    <text evidence="1">The sequence shown here is derived from an EMBL/GenBank/DDBJ whole genome shotgun (WGS) entry which is preliminary data.</text>
</comment>
<evidence type="ECO:0008006" key="3">
    <source>
        <dbReference type="Google" id="ProtNLM"/>
    </source>
</evidence>
<keyword evidence="2" id="KW-1185">Reference proteome</keyword>
<sequence length="45" mass="5317">MPKKKPSTCQAQHHHMPIFHDFIIISNSRGELHRQKQAARQLKKN</sequence>
<organism evidence="1 2">
    <name type="scientific">Tigheibacillus halophilus</name>
    <dbReference type="NCBI Taxonomy" id="361280"/>
    <lineage>
        <taxon>Bacteria</taxon>
        <taxon>Bacillati</taxon>
        <taxon>Bacillota</taxon>
        <taxon>Bacilli</taxon>
        <taxon>Bacillales</taxon>
        <taxon>Bacillaceae</taxon>
        <taxon>Tigheibacillus</taxon>
    </lineage>
</organism>